<reference evidence="10 11" key="1">
    <citation type="submission" date="2020-05" db="EMBL/GenBank/DDBJ databases">
        <title>Horizontal transmission and recombination maintain forever young bacterial symbiont genomes.</title>
        <authorList>
            <person name="Russell S.L."/>
            <person name="Pepper-Tunick E."/>
            <person name="Svedberg J."/>
            <person name="Byrne A."/>
            <person name="Ruelas Castillo J."/>
            <person name="Vollmers C."/>
            <person name="Beinart R.A."/>
            <person name="Corbett-Detig R."/>
        </authorList>
    </citation>
    <scope>NUCLEOTIDE SEQUENCE [LARGE SCALE GENOMIC DNA]</scope>
    <source>
        <strain evidence="10">Monterey_2004</strain>
    </source>
</reference>
<dbReference type="SUPFAM" id="SSF46934">
    <property type="entry name" value="UBA-like"/>
    <property type="match status" value="1"/>
</dbReference>
<comment type="subcellular location">
    <subcellularLocation>
        <location evidence="6 8">Cytoplasm</location>
    </subcellularLocation>
</comment>
<dbReference type="GO" id="GO:0003746">
    <property type="term" value="F:translation elongation factor activity"/>
    <property type="evidence" value="ECO:0007669"/>
    <property type="project" value="UniProtKB-UniRule"/>
</dbReference>
<protein>
    <recommendedName>
        <fullName evidence="2 6">Elongation factor Ts</fullName>
        <shortName evidence="6">EF-Ts</shortName>
    </recommendedName>
</protein>
<keyword evidence="4 6" id="KW-0251">Elongation factor</keyword>
<gene>
    <name evidence="6" type="primary">tsf</name>
    <name evidence="10" type="ORF">H0A74_03845</name>
</gene>
<dbReference type="PROSITE" id="PS01127">
    <property type="entry name" value="EF_TS_2"/>
    <property type="match status" value="1"/>
</dbReference>
<proteinExistence type="inferred from homology"/>
<evidence type="ECO:0000313" key="11">
    <source>
        <dbReference type="Proteomes" id="UP000525329"/>
    </source>
</evidence>
<comment type="caution">
    <text evidence="10">The sequence shown here is derived from an EMBL/GenBank/DDBJ whole genome shotgun (WGS) entry which is preliminary data.</text>
</comment>
<dbReference type="FunFam" id="1.10.286.20:FF:000001">
    <property type="entry name" value="Elongation factor Ts"/>
    <property type="match status" value="1"/>
</dbReference>
<comment type="similarity">
    <text evidence="1 6 7">Belongs to the EF-Ts family.</text>
</comment>
<dbReference type="InterPro" id="IPR014039">
    <property type="entry name" value="Transl_elong_EFTs/EF1B_dimer"/>
</dbReference>
<evidence type="ECO:0000256" key="6">
    <source>
        <dbReference type="HAMAP-Rule" id="MF_00050"/>
    </source>
</evidence>
<dbReference type="AlphaFoldDB" id="A0A853G733"/>
<dbReference type="Proteomes" id="UP000525329">
    <property type="component" value="Unassembled WGS sequence"/>
</dbReference>
<dbReference type="InterPro" id="IPR001816">
    <property type="entry name" value="Transl_elong_EFTs/EF1B"/>
</dbReference>
<dbReference type="Gene3D" id="1.10.8.10">
    <property type="entry name" value="DNA helicase RuvA subunit, C-terminal domain"/>
    <property type="match status" value="1"/>
</dbReference>
<dbReference type="Gene3D" id="1.10.286.20">
    <property type="match status" value="1"/>
</dbReference>
<evidence type="ECO:0000259" key="9">
    <source>
        <dbReference type="Pfam" id="PF00889"/>
    </source>
</evidence>
<feature type="domain" description="Translation elongation factor EFTs/EF1B dimerisation" evidence="9">
    <location>
        <begin position="73"/>
        <end position="273"/>
    </location>
</feature>
<dbReference type="PROSITE" id="PS01126">
    <property type="entry name" value="EF_TS_1"/>
    <property type="match status" value="1"/>
</dbReference>
<evidence type="ECO:0000313" key="10">
    <source>
        <dbReference type="EMBL" id="NYT52683.1"/>
    </source>
</evidence>
<dbReference type="SUPFAM" id="SSF54713">
    <property type="entry name" value="Elongation factor Ts (EF-Ts), dimerisation domain"/>
    <property type="match status" value="2"/>
</dbReference>
<name>A0A853G733_9GAMM</name>
<evidence type="ECO:0000256" key="4">
    <source>
        <dbReference type="ARBA" id="ARBA00022768"/>
    </source>
</evidence>
<dbReference type="InterPro" id="IPR009060">
    <property type="entry name" value="UBA-like_sf"/>
</dbReference>
<evidence type="ECO:0000256" key="3">
    <source>
        <dbReference type="ARBA" id="ARBA00022490"/>
    </source>
</evidence>
<dbReference type="NCBIfam" id="TIGR00116">
    <property type="entry name" value="tsf"/>
    <property type="match status" value="1"/>
</dbReference>
<evidence type="ECO:0000256" key="5">
    <source>
        <dbReference type="ARBA" id="ARBA00022917"/>
    </source>
</evidence>
<accession>A0A853G733</accession>
<dbReference type="HAMAP" id="MF_00050">
    <property type="entry name" value="EF_Ts"/>
    <property type="match status" value="1"/>
</dbReference>
<keyword evidence="3 6" id="KW-0963">Cytoplasm</keyword>
<organism evidence="10 11">
    <name type="scientific">Candidatus Vesicomyosocius endoextente</name>
    <dbReference type="NCBI Taxonomy" id="2738853"/>
    <lineage>
        <taxon>Bacteria</taxon>
        <taxon>Pseudomonadati</taxon>
        <taxon>Pseudomonadota</taxon>
        <taxon>Gammaproteobacteria</taxon>
        <taxon>Candidatus Pseudothioglobaceae</taxon>
        <taxon>Candidatus Vesicomyidisocius</taxon>
    </lineage>
</organism>
<dbReference type="InterPro" id="IPR018101">
    <property type="entry name" value="Transl_elong_Ts_CS"/>
</dbReference>
<evidence type="ECO:0000256" key="1">
    <source>
        <dbReference type="ARBA" id="ARBA00005532"/>
    </source>
</evidence>
<feature type="region of interest" description="Involved in Mg(2+) ion dislocation from EF-Tu" evidence="6">
    <location>
        <begin position="81"/>
        <end position="84"/>
    </location>
</feature>
<dbReference type="Gene3D" id="3.30.479.20">
    <property type="entry name" value="Elongation factor Ts, dimerisation domain"/>
    <property type="match status" value="2"/>
</dbReference>
<dbReference type="PANTHER" id="PTHR11741">
    <property type="entry name" value="ELONGATION FACTOR TS"/>
    <property type="match status" value="1"/>
</dbReference>
<dbReference type="FunFam" id="1.10.8.10:FF:000001">
    <property type="entry name" value="Elongation factor Ts"/>
    <property type="match status" value="1"/>
</dbReference>
<keyword evidence="5 6" id="KW-0648">Protein biosynthesis</keyword>
<comment type="function">
    <text evidence="6 7">Associates with the EF-Tu.GDP complex and induces the exchange of GDP to GTP. It remains bound to the aminoacyl-tRNA.EF-Tu.GTP complex up to the GTP hydrolysis stage on the ribosome.</text>
</comment>
<dbReference type="Pfam" id="PF00889">
    <property type="entry name" value="EF_TS"/>
    <property type="match status" value="1"/>
</dbReference>
<evidence type="ECO:0000256" key="2">
    <source>
        <dbReference type="ARBA" id="ARBA00016956"/>
    </source>
</evidence>
<dbReference type="EMBL" id="JACCHU010000002">
    <property type="protein sequence ID" value="NYT52683.1"/>
    <property type="molecule type" value="Genomic_DNA"/>
</dbReference>
<evidence type="ECO:0000256" key="8">
    <source>
        <dbReference type="RuleBase" id="RU000643"/>
    </source>
</evidence>
<dbReference type="CDD" id="cd14275">
    <property type="entry name" value="UBA_EF-Ts"/>
    <property type="match status" value="1"/>
</dbReference>
<evidence type="ECO:0000256" key="7">
    <source>
        <dbReference type="RuleBase" id="RU000642"/>
    </source>
</evidence>
<dbReference type="PANTHER" id="PTHR11741:SF0">
    <property type="entry name" value="ELONGATION FACTOR TS, MITOCHONDRIAL"/>
    <property type="match status" value="1"/>
</dbReference>
<dbReference type="InterPro" id="IPR036402">
    <property type="entry name" value="EF-Ts_dimer_sf"/>
</dbReference>
<dbReference type="GO" id="GO:0005737">
    <property type="term" value="C:cytoplasm"/>
    <property type="evidence" value="ECO:0007669"/>
    <property type="project" value="UniProtKB-SubCell"/>
</dbReference>
<sequence>MKITASLVKKLRQKTGTGMMDCKKALNATNGNIEKAIDLIRTSSTTKAAKKSDRITIEGLVKINISANKKTVTILEVNSETDFVTKSDAFIGFVDMLGALALKTTPANIEEFLSQPLNNGDSIEKAREEIIAKVGENITIRRVQTIKTNNGIIGTYKHRDRIAVVTILEKGDETLAKDIAMHIAATKPECITETELSSDLLEREKAIFIEQSKKSGKPNNIIEKIIIGRMKKFVNGVTLYGQPFIKNHDTTIEKLMQSNNTRVKFFIRFEVGEGIEKKEKNFVDEVLEQI</sequence>